<dbReference type="InterPro" id="IPR035986">
    <property type="entry name" value="PKD_dom_sf"/>
</dbReference>
<accession>A0A1S2VN55</accession>
<protein>
    <recommendedName>
        <fullName evidence="3">PKD domain-containing protein</fullName>
    </recommendedName>
</protein>
<dbReference type="InterPro" id="IPR013783">
    <property type="entry name" value="Ig-like_fold"/>
</dbReference>
<sequence>MALFVFLMSIGTGNQTFGQNLCNTPGGGGFTLAAPSICLGKSVVVTPDAGLANDSYVYLYDGVASVSALAAQAITNRGFQYAQPGSYTILQLASKGATGVTACQVVTVYPTSKLEYTYQICPSPTGAGYTVKLNFTLDAITKTYDRIEVNWGDGQGVKSYPMSSVGNISYTYTNPGNYLVQVNGAFNVNVGCITEKNIQSIPVRPKDKPVITTLTSTGAGAKIDVQATPGDVVELLQKNGATFQPTGLTATNGASISVSGTGGATQCFQLQVKGGCATELSDEVCTLNLSAVAGNQQNTLTWQPYEGKGYVAFASGYSISRTDNGATGAPSQITTPSTVSTKQLVDNNGIQCGVQYCYTLQARMLTVSGFPTTVISSPVCVTGQSAALPAAPTNLQVSVADNGQIEVRNVTAGLPTSFTMLVLRADSPAGPFQQIGSVSNSTVFKDPGVNPNDRSYCYQIVFQNNCGNVSTPSKPVCSVWLGSLSTGIDWTADSPFTPGTVSRYVLEIYDTGTNTLYKEIPLGGNTHYEPDPNDQSTQTFRYRIRAESATGESTSNYFELKRNASIFVPTAFTPNGDGQNDRFLVLGTFLDNFEMIIYSRWGDPIYQTTSLTEGWDGNVGGQQAPAGTYAYRINVRDKDGQQIVKRGTITLLR</sequence>
<dbReference type="Gene3D" id="2.60.40.10">
    <property type="entry name" value="Immunoglobulins"/>
    <property type="match status" value="3"/>
</dbReference>
<comment type="caution">
    <text evidence="1">The sequence shown here is derived from an EMBL/GenBank/DDBJ whole genome shotgun (WGS) entry which is preliminary data.</text>
</comment>
<evidence type="ECO:0000313" key="2">
    <source>
        <dbReference type="Proteomes" id="UP000181790"/>
    </source>
</evidence>
<dbReference type="SUPFAM" id="SSF49299">
    <property type="entry name" value="PKD domain"/>
    <property type="match status" value="1"/>
</dbReference>
<reference evidence="1 2" key="1">
    <citation type="submission" date="2016-10" db="EMBL/GenBank/DDBJ databases">
        <title>Arsenicibacter rosenii gen. nov., sp. nov., an efficient arsenic-methylating bacterium isolated from an arsenic-contaminated paddy soil.</title>
        <authorList>
            <person name="Huang K."/>
        </authorList>
    </citation>
    <scope>NUCLEOTIDE SEQUENCE [LARGE SCALE GENOMIC DNA]</scope>
    <source>
        <strain evidence="1 2">SM-1</strain>
    </source>
</reference>
<evidence type="ECO:0000313" key="1">
    <source>
        <dbReference type="EMBL" id="OIN60207.1"/>
    </source>
</evidence>
<dbReference type="AlphaFoldDB" id="A0A1S2VN55"/>
<organism evidence="1 2">
    <name type="scientific">Arsenicibacter rosenii</name>
    <dbReference type="NCBI Taxonomy" id="1750698"/>
    <lineage>
        <taxon>Bacteria</taxon>
        <taxon>Pseudomonadati</taxon>
        <taxon>Bacteroidota</taxon>
        <taxon>Cytophagia</taxon>
        <taxon>Cytophagales</taxon>
        <taxon>Spirosomataceae</taxon>
        <taxon>Arsenicibacter</taxon>
    </lineage>
</organism>
<dbReference type="Pfam" id="PF13585">
    <property type="entry name" value="CHU_C"/>
    <property type="match status" value="1"/>
</dbReference>
<gene>
    <name evidence="1" type="ORF">BLX24_05065</name>
</gene>
<dbReference type="NCBIfam" id="TIGR04131">
    <property type="entry name" value="Bac_Flav_CTERM"/>
    <property type="match status" value="1"/>
</dbReference>
<evidence type="ECO:0008006" key="3">
    <source>
        <dbReference type="Google" id="ProtNLM"/>
    </source>
</evidence>
<dbReference type="Proteomes" id="UP000181790">
    <property type="component" value="Unassembled WGS sequence"/>
</dbReference>
<name>A0A1S2VN55_9BACT</name>
<dbReference type="EMBL" id="MORL01000002">
    <property type="protein sequence ID" value="OIN60207.1"/>
    <property type="molecule type" value="Genomic_DNA"/>
</dbReference>
<keyword evidence="2" id="KW-1185">Reference proteome</keyword>
<proteinExistence type="predicted"/>
<dbReference type="InterPro" id="IPR026341">
    <property type="entry name" value="T9SS_type_B"/>
</dbReference>